<name>A0A1T4XXM5_9GAMM</name>
<dbReference type="PANTHER" id="PTHR43798:SF33">
    <property type="entry name" value="HYDROLASE, PUTATIVE (AFU_ORTHOLOGUE AFUA_2G14860)-RELATED"/>
    <property type="match status" value="1"/>
</dbReference>
<dbReference type="STRING" id="92487.SAMN02745130_03638"/>
<dbReference type="PRINTS" id="PR00111">
    <property type="entry name" value="ABHYDROLASE"/>
</dbReference>
<dbReference type="InterPro" id="IPR000073">
    <property type="entry name" value="AB_hydrolase_1"/>
</dbReference>
<evidence type="ECO:0000313" key="2">
    <source>
        <dbReference type="EMBL" id="SKA94264.1"/>
    </source>
</evidence>
<dbReference type="SUPFAM" id="SSF53474">
    <property type="entry name" value="alpha/beta-Hydrolases"/>
    <property type="match status" value="1"/>
</dbReference>
<organism evidence="2 3">
    <name type="scientific">Thiothrix eikelboomii</name>
    <dbReference type="NCBI Taxonomy" id="92487"/>
    <lineage>
        <taxon>Bacteria</taxon>
        <taxon>Pseudomonadati</taxon>
        <taxon>Pseudomonadota</taxon>
        <taxon>Gammaproteobacteria</taxon>
        <taxon>Thiotrichales</taxon>
        <taxon>Thiotrichaceae</taxon>
        <taxon>Thiothrix</taxon>
    </lineage>
</organism>
<gene>
    <name evidence="2" type="ORF">SAMN02745130_03638</name>
</gene>
<dbReference type="Proteomes" id="UP000190460">
    <property type="component" value="Unassembled WGS sequence"/>
</dbReference>
<dbReference type="OrthoDB" id="7057597at2"/>
<dbReference type="Pfam" id="PF00561">
    <property type="entry name" value="Abhydrolase_1"/>
    <property type="match status" value="1"/>
</dbReference>
<protein>
    <submittedName>
        <fullName evidence="2">Pimeloyl-ACP methyl ester carboxylesterase</fullName>
    </submittedName>
</protein>
<sequence length="265" mass="28538">MYLELASARIYVGTGGKDFDASLPTLVFLHGSGMDHRAWQLQTRWFAFHGFSVLAPDFPAHSLSAGQALTSIEATADWLWQLLDQLQVEKLSLVGHSQGALVALEAAARHVERVRSISLLATGAAIPVNAQLLQLATSHQAAAVAAMLSWGFGEAYQLGRSQIPGLAPLAIAGQIMQHNPLATDLAACQAYIKGEQAAQQITAPTQLIFGQYDRMTPLKAGRRLAECLPQVQSQSELAAGHMLPIEAPEACLKQLREFISLHAQD</sequence>
<dbReference type="EMBL" id="FUYB01000026">
    <property type="protein sequence ID" value="SKA94264.1"/>
    <property type="molecule type" value="Genomic_DNA"/>
</dbReference>
<keyword evidence="3" id="KW-1185">Reference proteome</keyword>
<dbReference type="InterPro" id="IPR029058">
    <property type="entry name" value="AB_hydrolase_fold"/>
</dbReference>
<evidence type="ECO:0000313" key="3">
    <source>
        <dbReference type="Proteomes" id="UP000190460"/>
    </source>
</evidence>
<evidence type="ECO:0000259" key="1">
    <source>
        <dbReference type="Pfam" id="PF00561"/>
    </source>
</evidence>
<dbReference type="PANTHER" id="PTHR43798">
    <property type="entry name" value="MONOACYLGLYCEROL LIPASE"/>
    <property type="match status" value="1"/>
</dbReference>
<dbReference type="RefSeq" id="WP_159448678.1">
    <property type="nucleotide sequence ID" value="NZ_FUYB01000026.1"/>
</dbReference>
<proteinExistence type="predicted"/>
<dbReference type="InterPro" id="IPR050266">
    <property type="entry name" value="AB_hydrolase_sf"/>
</dbReference>
<feature type="domain" description="AB hydrolase-1" evidence="1">
    <location>
        <begin position="24"/>
        <end position="248"/>
    </location>
</feature>
<reference evidence="2 3" key="1">
    <citation type="submission" date="2017-02" db="EMBL/GenBank/DDBJ databases">
        <authorList>
            <person name="Peterson S.W."/>
        </authorList>
    </citation>
    <scope>NUCLEOTIDE SEQUENCE [LARGE SCALE GENOMIC DNA]</scope>
    <source>
        <strain evidence="2 3">ATCC 49788</strain>
    </source>
</reference>
<accession>A0A1T4XXM5</accession>
<dbReference type="AlphaFoldDB" id="A0A1T4XXM5"/>
<dbReference type="GO" id="GO:0016020">
    <property type="term" value="C:membrane"/>
    <property type="evidence" value="ECO:0007669"/>
    <property type="project" value="TreeGrafter"/>
</dbReference>
<dbReference type="Gene3D" id="3.40.50.1820">
    <property type="entry name" value="alpha/beta hydrolase"/>
    <property type="match status" value="1"/>
</dbReference>